<dbReference type="PANTHER" id="PTHR48097">
    <property type="entry name" value="L-THREONINE ALDOLASE-RELATED"/>
    <property type="match status" value="1"/>
</dbReference>
<dbReference type="EMBL" id="CM001376">
    <property type="protein sequence ID" value="EHM13770.1"/>
    <property type="molecule type" value="Genomic_DNA"/>
</dbReference>
<keyword evidence="8" id="KW-1185">Reference proteome</keyword>
<comment type="cofactor">
    <cofactor evidence="1">
        <name>pyridoxal 5'-phosphate</name>
        <dbReference type="ChEBI" id="CHEBI:597326"/>
    </cofactor>
</comment>
<dbReference type="InterPro" id="IPR001597">
    <property type="entry name" value="ArAA_b-elim_lyase/Thr_aldolase"/>
</dbReference>
<keyword evidence="4" id="KW-0456">Lyase</keyword>
<evidence type="ECO:0000256" key="2">
    <source>
        <dbReference type="ARBA" id="ARBA00006966"/>
    </source>
</evidence>
<accession>H0UIM5</accession>
<dbReference type="RefSeq" id="WP_008519468.1">
    <property type="nucleotide sequence ID" value="NZ_CM001376.1"/>
</dbReference>
<dbReference type="PIRSF" id="PIRSF017617">
    <property type="entry name" value="Thr_aldolase"/>
    <property type="match status" value="1"/>
</dbReference>
<feature type="domain" description="Aromatic amino acid beta-eliminating lyase/threonine aldolase" evidence="6">
    <location>
        <begin position="7"/>
        <end position="287"/>
    </location>
</feature>
<comment type="similarity">
    <text evidence="2">Belongs to the threonine aldolase family.</text>
</comment>
<dbReference type="OrthoDB" id="9774495at2"/>
<dbReference type="HOGENOM" id="CLU_029381_0_2_0"/>
<dbReference type="InterPro" id="IPR023603">
    <property type="entry name" value="Low_specificity_L-TA-like"/>
</dbReference>
<dbReference type="AlphaFoldDB" id="H0UIM5"/>
<dbReference type="Gene3D" id="3.90.1150.10">
    <property type="entry name" value="Aspartate Aminotransferase, domain 1"/>
    <property type="match status" value="1"/>
</dbReference>
<sequence length="347" mass="37480">MSDRVIDLRSDTVTCPDEPMRRAIFEARVGDAGYDDDPSVNELQEYAAFLVGKEKALFMPSGIMGNLVATMTHTRRGESALVGRNAHIYAYEAGGLSAVSGLLPRLLDDSSGCPSPDEIEGAVPEVNVHFAQATLLCLENTHNDCGGVAISPERMAEAAQAGRRKNLAVHLDGARLFNASVYWKIDVKAYTDQADSVQFCLSKGLGAPMGSMLCGSADFIAHAQFNRKRVGGEMREVGFMAAAGLYALRHNIDRLAEDHRMAAFLGKMLRGAGLPVEERECSTNMIYFPLPENSVTGDQFLARLQAAGVLGTTAGPKRIRLVTHMGINDSDVERAADVVAREYAALR</sequence>
<feature type="modified residue" description="N6-(pyridoxal phosphate)lysine" evidence="5">
    <location>
        <position position="203"/>
    </location>
</feature>
<gene>
    <name evidence="7" type="ORF">JonanDRAFT_1406</name>
</gene>
<proteinExistence type="inferred from homology"/>
<dbReference type="eggNOG" id="COG2008">
    <property type="taxonomic scope" value="Bacteria"/>
</dbReference>
<dbReference type="GO" id="GO:0005829">
    <property type="term" value="C:cytosol"/>
    <property type="evidence" value="ECO:0007669"/>
    <property type="project" value="TreeGrafter"/>
</dbReference>
<organism evidence="7 8">
    <name type="scientific">Jonquetella anthropi DSM 22815</name>
    <dbReference type="NCBI Taxonomy" id="885272"/>
    <lineage>
        <taxon>Bacteria</taxon>
        <taxon>Thermotogati</taxon>
        <taxon>Synergistota</taxon>
        <taxon>Synergistia</taxon>
        <taxon>Synergistales</taxon>
        <taxon>Dethiosulfovibrionaceae</taxon>
        <taxon>Jonquetella</taxon>
    </lineage>
</organism>
<dbReference type="InterPro" id="IPR015421">
    <property type="entry name" value="PyrdxlP-dep_Trfase_major"/>
</dbReference>
<dbReference type="InterPro" id="IPR015422">
    <property type="entry name" value="PyrdxlP-dep_Trfase_small"/>
</dbReference>
<evidence type="ECO:0000256" key="3">
    <source>
        <dbReference type="ARBA" id="ARBA00022898"/>
    </source>
</evidence>
<dbReference type="Pfam" id="PF01212">
    <property type="entry name" value="Beta_elim_lyase"/>
    <property type="match status" value="1"/>
</dbReference>
<evidence type="ECO:0000313" key="7">
    <source>
        <dbReference type="EMBL" id="EHM13770.1"/>
    </source>
</evidence>
<evidence type="ECO:0000256" key="4">
    <source>
        <dbReference type="ARBA" id="ARBA00023239"/>
    </source>
</evidence>
<protein>
    <submittedName>
        <fullName evidence="7">Threonine aldolase</fullName>
    </submittedName>
</protein>
<dbReference type="GO" id="GO:0006545">
    <property type="term" value="P:glycine biosynthetic process"/>
    <property type="evidence" value="ECO:0007669"/>
    <property type="project" value="TreeGrafter"/>
</dbReference>
<dbReference type="NCBIfam" id="NF041359">
    <property type="entry name" value="GntG_guanitoxin"/>
    <property type="match status" value="1"/>
</dbReference>
<evidence type="ECO:0000313" key="8">
    <source>
        <dbReference type="Proteomes" id="UP000003806"/>
    </source>
</evidence>
<evidence type="ECO:0000259" key="6">
    <source>
        <dbReference type="Pfam" id="PF01212"/>
    </source>
</evidence>
<dbReference type="Proteomes" id="UP000003806">
    <property type="component" value="Chromosome"/>
</dbReference>
<dbReference type="GO" id="GO:0006567">
    <property type="term" value="P:L-threonine catabolic process"/>
    <property type="evidence" value="ECO:0007669"/>
    <property type="project" value="TreeGrafter"/>
</dbReference>
<evidence type="ECO:0000256" key="1">
    <source>
        <dbReference type="ARBA" id="ARBA00001933"/>
    </source>
</evidence>
<keyword evidence="3" id="KW-0663">Pyridoxal phosphate</keyword>
<dbReference type="Gene3D" id="3.40.640.10">
    <property type="entry name" value="Type I PLP-dependent aspartate aminotransferase-like (Major domain)"/>
    <property type="match status" value="1"/>
</dbReference>
<dbReference type="InterPro" id="IPR015424">
    <property type="entry name" value="PyrdxlP-dep_Trfase"/>
</dbReference>
<dbReference type="GO" id="GO:0008732">
    <property type="term" value="F:L-allo-threonine aldolase activity"/>
    <property type="evidence" value="ECO:0007669"/>
    <property type="project" value="TreeGrafter"/>
</dbReference>
<name>H0UIM5_9BACT</name>
<dbReference type="SUPFAM" id="SSF53383">
    <property type="entry name" value="PLP-dependent transferases"/>
    <property type="match status" value="1"/>
</dbReference>
<dbReference type="PANTHER" id="PTHR48097:SF9">
    <property type="entry name" value="L-THREONINE ALDOLASE"/>
    <property type="match status" value="1"/>
</dbReference>
<dbReference type="STRING" id="885272.JonanDRAFT_1406"/>
<reference evidence="7 8" key="1">
    <citation type="submission" date="2011-11" db="EMBL/GenBank/DDBJ databases">
        <title>The Noncontiguous Finished genome of Jonquetella anthropi DSM 22815.</title>
        <authorList>
            <consortium name="US DOE Joint Genome Institute (JGI-PGF)"/>
            <person name="Lucas S."/>
            <person name="Copeland A."/>
            <person name="Lapidus A."/>
            <person name="Glavina del Rio T."/>
            <person name="Dalin E."/>
            <person name="Tice H."/>
            <person name="Bruce D."/>
            <person name="Goodwin L."/>
            <person name="Pitluck S."/>
            <person name="Peters L."/>
            <person name="Mikhailova N."/>
            <person name="Held B."/>
            <person name="Kyrpides N."/>
            <person name="Mavromatis K."/>
            <person name="Ivanova N."/>
            <person name="Markowitz V."/>
            <person name="Cheng J.-F."/>
            <person name="Hugenholtz P."/>
            <person name="Woyke T."/>
            <person name="Wu D."/>
            <person name="Gronow S."/>
            <person name="Wellnitz S."/>
            <person name="Brambilla E."/>
            <person name="Klenk H.-P."/>
            <person name="Eisen J.A."/>
        </authorList>
    </citation>
    <scope>NUCLEOTIDE SEQUENCE [LARGE SCALE GENOMIC DNA]</scope>
    <source>
        <strain evidence="7 8">DSM 22815</strain>
    </source>
</reference>
<dbReference type="FunFam" id="3.40.640.10:FF:000030">
    <property type="entry name" value="Low-specificity L-threonine aldolase"/>
    <property type="match status" value="1"/>
</dbReference>
<evidence type="ECO:0000256" key="5">
    <source>
        <dbReference type="PIRSR" id="PIRSR017617-1"/>
    </source>
</evidence>